<reference evidence="2 3" key="1">
    <citation type="submission" date="2015-04" db="EMBL/GenBank/DDBJ databases">
        <title>Complete genome sequence of Schizopora paradoxa KUC8140, a cosmopolitan wood degrader in East Asia.</title>
        <authorList>
            <consortium name="DOE Joint Genome Institute"/>
            <person name="Min B."/>
            <person name="Park H."/>
            <person name="Jang Y."/>
            <person name="Kim J.-J."/>
            <person name="Kim K.H."/>
            <person name="Pangilinan J."/>
            <person name="Lipzen A."/>
            <person name="Riley R."/>
            <person name="Grigoriev I.V."/>
            <person name="Spatafora J.W."/>
            <person name="Choi I.-G."/>
        </authorList>
    </citation>
    <scope>NUCLEOTIDE SEQUENCE [LARGE SCALE GENOMIC DNA]</scope>
    <source>
        <strain evidence="2 3">KUC8140</strain>
    </source>
</reference>
<organism evidence="2 3">
    <name type="scientific">Schizopora paradoxa</name>
    <dbReference type="NCBI Taxonomy" id="27342"/>
    <lineage>
        <taxon>Eukaryota</taxon>
        <taxon>Fungi</taxon>
        <taxon>Dikarya</taxon>
        <taxon>Basidiomycota</taxon>
        <taxon>Agaricomycotina</taxon>
        <taxon>Agaricomycetes</taxon>
        <taxon>Hymenochaetales</taxon>
        <taxon>Schizoporaceae</taxon>
        <taxon>Schizopora</taxon>
    </lineage>
</organism>
<dbReference type="InParanoid" id="A0A0H2SKC1"/>
<keyword evidence="3" id="KW-1185">Reference proteome</keyword>
<evidence type="ECO:0000313" key="3">
    <source>
        <dbReference type="Proteomes" id="UP000053477"/>
    </source>
</evidence>
<keyword evidence="1" id="KW-0732">Signal</keyword>
<proteinExistence type="predicted"/>
<gene>
    <name evidence="2" type="ORF">SCHPADRAFT_165237</name>
</gene>
<evidence type="ECO:0008006" key="4">
    <source>
        <dbReference type="Google" id="ProtNLM"/>
    </source>
</evidence>
<feature type="chain" id="PRO_5005202228" description="Secreted protein" evidence="1">
    <location>
        <begin position="17"/>
        <end position="194"/>
    </location>
</feature>
<accession>A0A0H2SKC1</accession>
<sequence length="194" mass="22144">MRFLVPSCLLLHYSAAYLLENRRFHIEQDFYASLRTREGWVHRSVLLPAPSFHHGNWESRKRPPSWNRGQPTPRLTVYPTLNNFESARLATALLQIFDTLRSFSPYRYACLSTSRNYCASSRAAPGRLHATTARLGRLTREKFRPSFLANHSVCHLHIPRTSTWSTLGHATHVKKDGGHVVLGVGLVIICVRRG</sequence>
<name>A0A0H2SKC1_9AGAM</name>
<evidence type="ECO:0000313" key="2">
    <source>
        <dbReference type="EMBL" id="KLO17526.1"/>
    </source>
</evidence>
<evidence type="ECO:0000256" key="1">
    <source>
        <dbReference type="SAM" id="SignalP"/>
    </source>
</evidence>
<dbReference type="AlphaFoldDB" id="A0A0H2SKC1"/>
<protein>
    <recommendedName>
        <fullName evidence="4">Secreted protein</fullName>
    </recommendedName>
</protein>
<dbReference type="Proteomes" id="UP000053477">
    <property type="component" value="Unassembled WGS sequence"/>
</dbReference>
<dbReference type="EMBL" id="KQ085904">
    <property type="protein sequence ID" value="KLO17526.1"/>
    <property type="molecule type" value="Genomic_DNA"/>
</dbReference>
<feature type="signal peptide" evidence="1">
    <location>
        <begin position="1"/>
        <end position="16"/>
    </location>
</feature>